<evidence type="ECO:0000256" key="1">
    <source>
        <dbReference type="ARBA" id="ARBA00005417"/>
    </source>
</evidence>
<sequence>MTFAIQVDHLQKHYGEHLAVKGISFKVEQGSLFAFLGANGAGKSTTIEILCTLLQKSSGTVTINGYTLDDKSHNAKIRKSIGVVFQQSLLDDRLTVRENILHRGKTYGLSKAQLTKNYQFVSTYLHLDDIELQKYGTLSGGQKRRADIARALIHRPQILFLDEPTTGLDPQTRQFVWQAIKQLQAETNMTVFLTTHYMEEAAVAHQVIVLKQGRIVAEGTPDALKTKYAYDQMALVFHDRSLGLKWLKENTLPYTEKLGIFYVRVSSTLTALTLLKSAEPLLASFEVMKGTMDDVFLHIMAQGDGTNGSNDKLNTAQ</sequence>
<protein>
    <submittedName>
        <fullName evidence="6">ABC transporter</fullName>
    </submittedName>
    <submittedName>
        <fullName evidence="7">Nod factor export ATP-binding protein I</fullName>
        <ecNumber evidence="7">3.6.3.-</ecNumber>
    </submittedName>
</protein>
<feature type="domain" description="ABC transporter" evidence="5">
    <location>
        <begin position="5"/>
        <end position="237"/>
    </location>
</feature>
<dbReference type="SMART" id="SM00382">
    <property type="entry name" value="AAA"/>
    <property type="match status" value="1"/>
</dbReference>
<evidence type="ECO:0000313" key="9">
    <source>
        <dbReference type="Proteomes" id="UP000255295"/>
    </source>
</evidence>
<keyword evidence="2" id="KW-0813">Transport</keyword>
<dbReference type="PANTHER" id="PTHR42711">
    <property type="entry name" value="ABC TRANSPORTER ATP-BINDING PROTEIN"/>
    <property type="match status" value="1"/>
</dbReference>
<evidence type="ECO:0000313" key="8">
    <source>
        <dbReference type="Proteomes" id="UP000238825"/>
    </source>
</evidence>
<dbReference type="Proteomes" id="UP000238825">
    <property type="component" value="Chromosome"/>
</dbReference>
<evidence type="ECO:0000256" key="3">
    <source>
        <dbReference type="ARBA" id="ARBA00022741"/>
    </source>
</evidence>
<dbReference type="GO" id="GO:0005524">
    <property type="term" value="F:ATP binding"/>
    <property type="evidence" value="ECO:0007669"/>
    <property type="project" value="UniProtKB-KW"/>
</dbReference>
<dbReference type="InterPro" id="IPR027417">
    <property type="entry name" value="P-loop_NTPase"/>
</dbReference>
<dbReference type="EMBL" id="UFSZ01000001">
    <property type="protein sequence ID" value="SUV16444.1"/>
    <property type="molecule type" value="Genomic_DNA"/>
</dbReference>
<dbReference type="EMBL" id="CP019980">
    <property type="protein sequence ID" value="AVK97638.1"/>
    <property type="molecule type" value="Genomic_DNA"/>
</dbReference>
<dbReference type="PANTHER" id="PTHR42711:SF5">
    <property type="entry name" value="ABC TRANSPORTER ATP-BINDING PROTEIN NATA"/>
    <property type="match status" value="1"/>
</dbReference>
<gene>
    <name evidence="7" type="primary">drrA_4</name>
    <name evidence="6" type="ORF">LS41612_15820</name>
    <name evidence="7" type="ORF">NCTC10338_01523</name>
</gene>
<keyword evidence="4 7" id="KW-0067">ATP-binding</keyword>
<dbReference type="Proteomes" id="UP000255295">
    <property type="component" value="Unassembled WGS sequence"/>
</dbReference>
<reference evidence="7 9" key="2">
    <citation type="submission" date="2018-06" db="EMBL/GenBank/DDBJ databases">
        <authorList>
            <consortium name="Pathogen Informatics"/>
            <person name="Doyle S."/>
        </authorList>
    </citation>
    <scope>NUCLEOTIDE SEQUENCE [LARGE SCALE GENOMIC DNA]</scope>
    <source>
        <strain evidence="7 9">NCTC10338</strain>
    </source>
</reference>
<organism evidence="6 8">
    <name type="scientific">Lysinibacillus sphaericus</name>
    <name type="common">Bacillus sphaericus</name>
    <dbReference type="NCBI Taxonomy" id="1421"/>
    <lineage>
        <taxon>Bacteria</taxon>
        <taxon>Bacillati</taxon>
        <taxon>Bacillota</taxon>
        <taxon>Bacilli</taxon>
        <taxon>Bacillales</taxon>
        <taxon>Bacillaceae</taxon>
        <taxon>Lysinibacillus</taxon>
    </lineage>
</organism>
<keyword evidence="3" id="KW-0547">Nucleotide-binding</keyword>
<dbReference type="SUPFAM" id="SSF52540">
    <property type="entry name" value="P-loop containing nucleoside triphosphate hydrolases"/>
    <property type="match status" value="1"/>
</dbReference>
<keyword evidence="7" id="KW-0378">Hydrolase</keyword>
<dbReference type="InterPro" id="IPR003439">
    <property type="entry name" value="ABC_transporter-like_ATP-bd"/>
</dbReference>
<proteinExistence type="inferred from homology"/>
<evidence type="ECO:0000313" key="6">
    <source>
        <dbReference type="EMBL" id="AVK97638.1"/>
    </source>
</evidence>
<comment type="similarity">
    <text evidence="1">Belongs to the ABC transporter superfamily.</text>
</comment>
<dbReference type="InterPro" id="IPR050763">
    <property type="entry name" value="ABC_transporter_ATP-binding"/>
</dbReference>
<evidence type="ECO:0000256" key="2">
    <source>
        <dbReference type="ARBA" id="ARBA00022448"/>
    </source>
</evidence>
<dbReference type="Pfam" id="PF00005">
    <property type="entry name" value="ABC_tran"/>
    <property type="match status" value="1"/>
</dbReference>
<name>A0A2S0K2T5_LYSSH</name>
<reference evidence="6 8" key="1">
    <citation type="submission" date="2017-03" db="EMBL/GenBank/DDBJ databases">
        <title>The whole genome sequencing and assembly of Lysinibacillus sphaericus DSM 28T strain.</title>
        <authorList>
            <person name="Lee Y.-J."/>
            <person name="Yi H."/>
            <person name="Bahn Y.-S."/>
            <person name="Kim J.F."/>
            <person name="Lee D.-W."/>
        </authorList>
    </citation>
    <scope>NUCLEOTIDE SEQUENCE [LARGE SCALE GENOMIC DNA]</scope>
    <source>
        <strain evidence="6 8">DSM 28</strain>
    </source>
</reference>
<evidence type="ECO:0000256" key="4">
    <source>
        <dbReference type="ARBA" id="ARBA00022840"/>
    </source>
</evidence>
<dbReference type="InterPro" id="IPR017871">
    <property type="entry name" value="ABC_transporter-like_CS"/>
</dbReference>
<accession>A0A2S0K2T5</accession>
<dbReference type="RefSeq" id="WP_024362372.1">
    <property type="nucleotide sequence ID" value="NZ_BJNS01000046.1"/>
</dbReference>
<dbReference type="GO" id="GO:0016887">
    <property type="term" value="F:ATP hydrolysis activity"/>
    <property type="evidence" value="ECO:0007669"/>
    <property type="project" value="InterPro"/>
</dbReference>
<dbReference type="InterPro" id="IPR003593">
    <property type="entry name" value="AAA+_ATPase"/>
</dbReference>
<evidence type="ECO:0000313" key="7">
    <source>
        <dbReference type="EMBL" id="SUV16444.1"/>
    </source>
</evidence>
<evidence type="ECO:0000259" key="5">
    <source>
        <dbReference type="PROSITE" id="PS50893"/>
    </source>
</evidence>
<dbReference type="EC" id="3.6.3.-" evidence="7"/>
<dbReference type="GeneID" id="48277669"/>
<dbReference type="PROSITE" id="PS50893">
    <property type="entry name" value="ABC_TRANSPORTER_2"/>
    <property type="match status" value="1"/>
</dbReference>
<dbReference type="PROSITE" id="PS00211">
    <property type="entry name" value="ABC_TRANSPORTER_1"/>
    <property type="match status" value="1"/>
</dbReference>
<dbReference type="AlphaFoldDB" id="A0A2S0K2T5"/>
<dbReference type="Gene3D" id="3.40.50.300">
    <property type="entry name" value="P-loop containing nucleotide triphosphate hydrolases"/>
    <property type="match status" value="1"/>
</dbReference>